<evidence type="ECO:0000313" key="2">
    <source>
        <dbReference type="Proteomes" id="UP000078200"/>
    </source>
</evidence>
<proteinExistence type="predicted"/>
<name>A0A1A9VT19_GLOAU</name>
<organism evidence="1 2">
    <name type="scientific">Glossina austeni</name>
    <name type="common">Savannah tsetse fly</name>
    <dbReference type="NCBI Taxonomy" id="7395"/>
    <lineage>
        <taxon>Eukaryota</taxon>
        <taxon>Metazoa</taxon>
        <taxon>Ecdysozoa</taxon>
        <taxon>Arthropoda</taxon>
        <taxon>Hexapoda</taxon>
        <taxon>Insecta</taxon>
        <taxon>Pterygota</taxon>
        <taxon>Neoptera</taxon>
        <taxon>Endopterygota</taxon>
        <taxon>Diptera</taxon>
        <taxon>Brachycera</taxon>
        <taxon>Muscomorpha</taxon>
        <taxon>Hippoboscoidea</taxon>
        <taxon>Glossinidae</taxon>
        <taxon>Glossina</taxon>
    </lineage>
</organism>
<dbReference type="AlphaFoldDB" id="A0A1A9VT19"/>
<evidence type="ECO:0000313" key="1">
    <source>
        <dbReference type="EnsemblMetazoa" id="GAUT046542-PA"/>
    </source>
</evidence>
<reference evidence="1" key="1">
    <citation type="submission" date="2020-05" db="UniProtKB">
        <authorList>
            <consortium name="EnsemblMetazoa"/>
        </authorList>
    </citation>
    <scope>IDENTIFICATION</scope>
    <source>
        <strain evidence="1">TTRI</strain>
    </source>
</reference>
<keyword evidence="2" id="KW-1185">Reference proteome</keyword>
<sequence length="95" mass="11594">NDNDNDNDNRERVTIRFSKLFSKLNYLSWLIRNERGATEQKKIEITMLYGLIHVHELICDFKIKIYLIFLLSTIYYYAHDDRYLHLRLFSTKQYA</sequence>
<dbReference type="VEuPathDB" id="VectorBase:GAUT046542"/>
<dbReference type="EnsemblMetazoa" id="GAUT046542-RA">
    <property type="protein sequence ID" value="GAUT046542-PA"/>
    <property type="gene ID" value="GAUT046542"/>
</dbReference>
<dbReference type="Proteomes" id="UP000078200">
    <property type="component" value="Unassembled WGS sequence"/>
</dbReference>
<protein>
    <submittedName>
        <fullName evidence="1">Uncharacterized protein</fullName>
    </submittedName>
</protein>
<accession>A0A1A9VT19</accession>